<dbReference type="AlphaFoldDB" id="A3MUS6"/>
<sequence>MERRSIYSGARSCYAEKEGVYVESGAMDLAKAAAHLYLHMLDLERGYTYDHDCARVKMTPELFEARSKYLVKLCREQGGRDCDEIEKLVDYVLKNFELPPWAMELAKKKLVRISRLL</sequence>
<dbReference type="KEGG" id="pcl:Pcal_0968"/>
<evidence type="ECO:0000313" key="2">
    <source>
        <dbReference type="Proteomes" id="UP000001431"/>
    </source>
</evidence>
<dbReference type="OrthoDB" id="25082at2157"/>
<name>A3MUS6_PYRCJ</name>
<evidence type="ECO:0000313" key="1">
    <source>
        <dbReference type="EMBL" id="ABO08393.1"/>
    </source>
</evidence>
<dbReference type="EMBL" id="CP000561">
    <property type="protein sequence ID" value="ABO08393.1"/>
    <property type="molecule type" value="Genomic_DNA"/>
</dbReference>
<dbReference type="Proteomes" id="UP000001431">
    <property type="component" value="Chromosome"/>
</dbReference>
<accession>A3MUS6</accession>
<protein>
    <submittedName>
        <fullName evidence="1">Uncharacterized protein</fullName>
    </submittedName>
</protein>
<dbReference type="eggNOG" id="arCOG04146">
    <property type="taxonomic scope" value="Archaea"/>
</dbReference>
<dbReference type="STRING" id="410359.Pcal_0968"/>
<keyword evidence="2" id="KW-1185">Reference proteome</keyword>
<gene>
    <name evidence="1" type="ordered locus">Pcal_0968</name>
</gene>
<reference evidence="1" key="1">
    <citation type="submission" date="2007-02" db="EMBL/GenBank/DDBJ databases">
        <title>Complete sequence of Pyrobaculum calidifontis JCM 11548.</title>
        <authorList>
            <consortium name="US DOE Joint Genome Institute"/>
            <person name="Copeland A."/>
            <person name="Lucas S."/>
            <person name="Lapidus A."/>
            <person name="Barry K."/>
            <person name="Glavina del Rio T."/>
            <person name="Dalin E."/>
            <person name="Tice H."/>
            <person name="Pitluck S."/>
            <person name="Chain P."/>
            <person name="Malfatti S."/>
            <person name="Shin M."/>
            <person name="Vergez L."/>
            <person name="Schmutz J."/>
            <person name="Larimer F."/>
            <person name="Land M."/>
            <person name="Hauser L."/>
            <person name="Kyrpides N."/>
            <person name="Mikhailova N."/>
            <person name="Cozen A.E."/>
            <person name="Fitz-Gibbon S.T."/>
            <person name="House C.H."/>
            <person name="Saltikov C."/>
            <person name="Lowe T.M."/>
            <person name="Richardson P."/>
        </authorList>
    </citation>
    <scope>NUCLEOTIDE SEQUENCE [LARGE SCALE GENOMIC DNA]</scope>
    <source>
        <strain evidence="1">JCM 11548</strain>
    </source>
</reference>
<organism evidence="1 2">
    <name type="scientific">Pyrobaculum calidifontis (strain DSM 21063 / JCM 11548 / VA1)</name>
    <dbReference type="NCBI Taxonomy" id="410359"/>
    <lineage>
        <taxon>Archaea</taxon>
        <taxon>Thermoproteota</taxon>
        <taxon>Thermoprotei</taxon>
        <taxon>Thermoproteales</taxon>
        <taxon>Thermoproteaceae</taxon>
        <taxon>Pyrobaculum</taxon>
    </lineage>
</organism>
<proteinExistence type="predicted"/>
<dbReference type="RefSeq" id="WP_011849651.1">
    <property type="nucleotide sequence ID" value="NC_009073.1"/>
</dbReference>
<dbReference type="HOGENOM" id="CLU_2079504_0_0_2"/>
<dbReference type="GeneID" id="4908917"/>